<dbReference type="STRING" id="178339.BH719_02000"/>
<keyword evidence="2" id="KW-1133">Transmembrane helix</keyword>
<dbReference type="AlphaFoldDB" id="A0A1D8B108"/>
<feature type="transmembrane region" description="Helical" evidence="2">
    <location>
        <begin position="45"/>
        <end position="63"/>
    </location>
</feature>
<evidence type="ECO:0008006" key="5">
    <source>
        <dbReference type="Google" id="ProtNLM"/>
    </source>
</evidence>
<keyword evidence="4" id="KW-1185">Reference proteome</keyword>
<proteinExistence type="predicted"/>
<feature type="region of interest" description="Disordered" evidence="1">
    <location>
        <begin position="22"/>
        <end position="41"/>
    </location>
</feature>
<evidence type="ECO:0000256" key="1">
    <source>
        <dbReference type="SAM" id="MobiDB-lite"/>
    </source>
</evidence>
<reference evidence="3 4" key="1">
    <citation type="submission" date="2016-09" db="EMBL/GenBank/DDBJ databases">
        <title>Complete genome sequence of Actinomyces hongkongensis HKU8.</title>
        <authorList>
            <person name="Gao Y.-X."/>
            <person name="Zhou Y.-Y."/>
            <person name="Xie Y."/>
            <person name="Wang M."/>
            <person name="Wang S.-J."/>
            <person name="Shen S.-G."/>
        </authorList>
    </citation>
    <scope>NUCLEOTIDE SEQUENCE [LARGE SCALE GENOMIC DNA]</scope>
    <source>
        <strain evidence="3 4">HKU8</strain>
    </source>
</reference>
<dbReference type="EMBL" id="CP017298">
    <property type="protein sequence ID" value="AOS46792.1"/>
    <property type="molecule type" value="Genomic_DNA"/>
</dbReference>
<evidence type="ECO:0000313" key="3">
    <source>
        <dbReference type="EMBL" id="AOS46792.1"/>
    </source>
</evidence>
<keyword evidence="2" id="KW-0812">Transmembrane</keyword>
<feature type="transmembrane region" description="Helical" evidence="2">
    <location>
        <begin position="69"/>
        <end position="90"/>
    </location>
</feature>
<gene>
    <name evidence="3" type="ORF">BH719_02000</name>
</gene>
<organism evidence="3 4">
    <name type="scientific">Pauljensenia hongkongensis</name>
    <dbReference type="NCBI Taxonomy" id="178339"/>
    <lineage>
        <taxon>Bacteria</taxon>
        <taxon>Bacillati</taxon>
        <taxon>Actinomycetota</taxon>
        <taxon>Actinomycetes</taxon>
        <taxon>Actinomycetales</taxon>
        <taxon>Actinomycetaceae</taxon>
        <taxon>Pauljensenia</taxon>
    </lineage>
</organism>
<dbReference type="KEGG" id="phon:BH719_02000"/>
<evidence type="ECO:0000256" key="2">
    <source>
        <dbReference type="SAM" id="Phobius"/>
    </source>
</evidence>
<name>A0A1D8B108_9ACTO</name>
<dbReference type="OrthoDB" id="5244024at2"/>
<feature type="compositionally biased region" description="Basic and acidic residues" evidence="1">
    <location>
        <begin position="105"/>
        <end position="131"/>
    </location>
</feature>
<protein>
    <recommendedName>
        <fullName evidence="5">DUF3040 domain-containing protein</fullName>
    </recommendedName>
</protein>
<accession>A0A1D8B108</accession>
<feature type="region of interest" description="Disordered" evidence="1">
    <location>
        <begin position="92"/>
        <end position="131"/>
    </location>
</feature>
<dbReference type="InterPro" id="IPR021401">
    <property type="entry name" value="DUF3040"/>
</dbReference>
<keyword evidence="2" id="KW-0472">Membrane</keyword>
<evidence type="ECO:0000313" key="4">
    <source>
        <dbReference type="Proteomes" id="UP000095214"/>
    </source>
</evidence>
<sequence>MALTDYEKKVLEQMEAELAAESPGLAKQMSAPAPQERGPLAPRRIAAGGTVLVIGLLVLIGAVSLGYSAASLALGVVGFALMTTGILYALSRPKGTGPARQAKTPKREEKRGWDSFIEDQERRWDDRRDND</sequence>
<dbReference type="Pfam" id="PF11239">
    <property type="entry name" value="DUF3040"/>
    <property type="match status" value="1"/>
</dbReference>
<dbReference type="RefSeq" id="WP_009743063.1">
    <property type="nucleotide sequence ID" value="NZ_CP017298.1"/>
</dbReference>
<dbReference type="Proteomes" id="UP000095214">
    <property type="component" value="Chromosome"/>
</dbReference>